<dbReference type="GO" id="GO:0000166">
    <property type="term" value="F:nucleotide binding"/>
    <property type="evidence" value="ECO:0007669"/>
    <property type="project" value="UniProtKB-KW"/>
</dbReference>
<proteinExistence type="predicted"/>
<dbReference type="GO" id="GO:0004540">
    <property type="term" value="F:RNA nuclease activity"/>
    <property type="evidence" value="ECO:0007669"/>
    <property type="project" value="InterPro"/>
</dbReference>
<dbReference type="Pfam" id="PF01934">
    <property type="entry name" value="HepT-like"/>
    <property type="match status" value="1"/>
</dbReference>
<sequence>MKRETPQRLQDMVTFAERIRDRTPSDRKLFDDDDVLQTALLHWIENLGEAANGVDREVQRAHPEIPWRQMIAMRNRITHGYFDMDLNTVWNVVVREIPKLLPQVRAILDAVENR</sequence>
<evidence type="ECO:0000256" key="2">
    <source>
        <dbReference type="ARBA" id="ARBA00022649"/>
    </source>
</evidence>
<dbReference type="PANTHER" id="PTHR34139:SF1">
    <property type="entry name" value="RNASE MJ1380-RELATED"/>
    <property type="match status" value="1"/>
</dbReference>
<organism evidence="7 8">
    <name type="scientific">Saccharopolyspora antimicrobica</name>
    <dbReference type="NCBI Taxonomy" id="455193"/>
    <lineage>
        <taxon>Bacteria</taxon>
        <taxon>Bacillati</taxon>
        <taxon>Actinomycetota</taxon>
        <taxon>Actinomycetes</taxon>
        <taxon>Pseudonocardiales</taxon>
        <taxon>Pseudonocardiaceae</taxon>
        <taxon>Saccharopolyspora</taxon>
    </lineage>
</organism>
<evidence type="ECO:0000256" key="5">
    <source>
        <dbReference type="ARBA" id="ARBA00022801"/>
    </source>
</evidence>
<reference evidence="6 9" key="2">
    <citation type="submission" date="2018-10" db="EMBL/GenBank/DDBJ databases">
        <title>Sequencing the genomes of 1000 actinobacteria strains.</title>
        <authorList>
            <person name="Klenk H.-P."/>
        </authorList>
    </citation>
    <scope>NUCLEOTIDE SEQUENCE [LARGE SCALE GENOMIC DNA]</scope>
    <source>
        <strain evidence="6 9">DSM 45119</strain>
    </source>
</reference>
<dbReference type="EMBL" id="RBXX01000002">
    <property type="protein sequence ID" value="RKT85399.1"/>
    <property type="molecule type" value="Genomic_DNA"/>
</dbReference>
<keyword evidence="3" id="KW-0540">Nuclease</keyword>
<dbReference type="Proteomes" id="UP000199398">
    <property type="component" value="Unassembled WGS sequence"/>
</dbReference>
<dbReference type="Proteomes" id="UP000270697">
    <property type="component" value="Unassembled WGS sequence"/>
</dbReference>
<dbReference type="OrthoDB" id="159782at2"/>
<keyword evidence="1" id="KW-0597">Phosphoprotein</keyword>
<dbReference type="PANTHER" id="PTHR34139">
    <property type="entry name" value="UPF0331 PROTEIN MJ0127"/>
    <property type="match status" value="1"/>
</dbReference>
<evidence type="ECO:0000256" key="3">
    <source>
        <dbReference type="ARBA" id="ARBA00022722"/>
    </source>
</evidence>
<dbReference type="InterPro" id="IPR008201">
    <property type="entry name" value="HepT-like"/>
</dbReference>
<dbReference type="AlphaFoldDB" id="A0A1I5HB38"/>
<keyword evidence="9" id="KW-1185">Reference proteome</keyword>
<evidence type="ECO:0000313" key="6">
    <source>
        <dbReference type="EMBL" id="RKT85399.1"/>
    </source>
</evidence>
<keyword evidence="5" id="KW-0378">Hydrolase</keyword>
<dbReference type="GO" id="GO:0110001">
    <property type="term" value="C:toxin-antitoxin complex"/>
    <property type="evidence" value="ECO:0007669"/>
    <property type="project" value="InterPro"/>
</dbReference>
<dbReference type="GO" id="GO:0016787">
    <property type="term" value="F:hydrolase activity"/>
    <property type="evidence" value="ECO:0007669"/>
    <property type="project" value="UniProtKB-KW"/>
</dbReference>
<protein>
    <submittedName>
        <fullName evidence="7">Uncharacterized conserved protein, contains HEPN domain</fullName>
    </submittedName>
    <submittedName>
        <fullName evidence="6">Uncharacterized protein with HEPN domain</fullName>
    </submittedName>
</protein>
<dbReference type="STRING" id="455193.SAMN05421805_11521"/>
<keyword evidence="2" id="KW-1277">Toxin-antitoxin system</keyword>
<evidence type="ECO:0000313" key="8">
    <source>
        <dbReference type="Proteomes" id="UP000199398"/>
    </source>
</evidence>
<name>A0A1I5HB38_9PSEU</name>
<dbReference type="InterPro" id="IPR051813">
    <property type="entry name" value="HepT_RNase_toxin"/>
</dbReference>
<keyword evidence="4" id="KW-0547">Nucleotide-binding</keyword>
<reference evidence="7 8" key="1">
    <citation type="submission" date="2016-10" db="EMBL/GenBank/DDBJ databases">
        <authorList>
            <person name="de Groot N.N."/>
        </authorList>
    </citation>
    <scope>NUCLEOTIDE SEQUENCE [LARGE SCALE GENOMIC DNA]</scope>
    <source>
        <strain evidence="7 8">CPCC 201259</strain>
    </source>
</reference>
<evidence type="ECO:0000256" key="4">
    <source>
        <dbReference type="ARBA" id="ARBA00022741"/>
    </source>
</evidence>
<evidence type="ECO:0000256" key="1">
    <source>
        <dbReference type="ARBA" id="ARBA00022553"/>
    </source>
</evidence>
<evidence type="ECO:0000313" key="7">
    <source>
        <dbReference type="EMBL" id="SFO45443.1"/>
    </source>
</evidence>
<gene>
    <name evidence="6" type="ORF">ATL45_3740</name>
    <name evidence="7" type="ORF">SAMN05421805_11521</name>
</gene>
<accession>A0A1I5HB38</accession>
<evidence type="ECO:0000313" key="9">
    <source>
        <dbReference type="Proteomes" id="UP000270697"/>
    </source>
</evidence>
<dbReference type="EMBL" id="FOUP01000015">
    <property type="protein sequence ID" value="SFO45443.1"/>
    <property type="molecule type" value="Genomic_DNA"/>
</dbReference>